<dbReference type="GeneID" id="9823797"/>
<evidence type="ECO:0000256" key="3">
    <source>
        <dbReference type="ARBA" id="ARBA00022741"/>
    </source>
</evidence>
<dbReference type="GO" id="GO:0004674">
    <property type="term" value="F:protein serine/threonine kinase activity"/>
    <property type="evidence" value="ECO:0007669"/>
    <property type="project" value="UniProtKB-KW"/>
</dbReference>
<dbReference type="GO" id="GO:0043484">
    <property type="term" value="P:regulation of RNA splicing"/>
    <property type="evidence" value="ECO:0007669"/>
    <property type="project" value="TreeGrafter"/>
</dbReference>
<evidence type="ECO:0000256" key="8">
    <source>
        <dbReference type="RuleBase" id="RU000304"/>
    </source>
</evidence>
<evidence type="ECO:0000259" key="10">
    <source>
        <dbReference type="PROSITE" id="PS50011"/>
    </source>
</evidence>
<feature type="compositionally biased region" description="Low complexity" evidence="9">
    <location>
        <begin position="7"/>
        <end position="17"/>
    </location>
</feature>
<protein>
    <recommendedName>
        <fullName evidence="10">Protein kinase domain-containing protein</fullName>
    </recommendedName>
</protein>
<evidence type="ECO:0000256" key="9">
    <source>
        <dbReference type="SAM" id="MobiDB-lite"/>
    </source>
</evidence>
<dbReference type="KEGG" id="crq:GCK72_022518"/>
<dbReference type="InterPro" id="IPR011009">
    <property type="entry name" value="Kinase-like_dom_sf"/>
</dbReference>
<dbReference type="RefSeq" id="XP_053578443.1">
    <property type="nucleotide sequence ID" value="XM_053734877.1"/>
</dbReference>
<dbReference type="PROSITE" id="PS50011">
    <property type="entry name" value="PROTEIN_KINASE_DOM"/>
    <property type="match status" value="1"/>
</dbReference>
<proteinExistence type="inferred from homology"/>
<dbReference type="SUPFAM" id="SSF56112">
    <property type="entry name" value="Protein kinase-like (PK-like)"/>
    <property type="match status" value="1"/>
</dbReference>
<dbReference type="InterPro" id="IPR008271">
    <property type="entry name" value="Ser/Thr_kinase_AS"/>
</dbReference>
<gene>
    <name evidence="11" type="ORF">GCK72_022518</name>
</gene>
<evidence type="ECO:0000256" key="4">
    <source>
        <dbReference type="ARBA" id="ARBA00022777"/>
    </source>
</evidence>
<keyword evidence="4" id="KW-0418">Kinase</keyword>
<dbReference type="GO" id="GO:0005634">
    <property type="term" value="C:nucleus"/>
    <property type="evidence" value="ECO:0007669"/>
    <property type="project" value="TreeGrafter"/>
</dbReference>
<dbReference type="Proteomes" id="UP000483820">
    <property type="component" value="Chromosome X"/>
</dbReference>
<dbReference type="PROSITE" id="PS00108">
    <property type="entry name" value="PROTEIN_KINASE_ST"/>
    <property type="match status" value="1"/>
</dbReference>
<dbReference type="Gene3D" id="1.10.510.10">
    <property type="entry name" value="Transferase(Phosphotransferase) domain 1"/>
    <property type="match status" value="1"/>
</dbReference>
<dbReference type="PANTHER" id="PTHR45646">
    <property type="entry name" value="SERINE/THREONINE-PROTEIN KINASE DOA-RELATED"/>
    <property type="match status" value="1"/>
</dbReference>
<dbReference type="PANTHER" id="PTHR45646:SF8">
    <property type="entry name" value="PROTEIN KINASE DOMAIN-CONTAINING PROTEIN"/>
    <property type="match status" value="1"/>
</dbReference>
<evidence type="ECO:0000256" key="5">
    <source>
        <dbReference type="ARBA" id="ARBA00022840"/>
    </source>
</evidence>
<feature type="compositionally biased region" description="Polar residues" evidence="9">
    <location>
        <begin position="33"/>
        <end position="46"/>
    </location>
</feature>
<feature type="binding site" evidence="7">
    <location>
        <position position="112"/>
    </location>
    <ligand>
        <name>ATP</name>
        <dbReference type="ChEBI" id="CHEBI:30616"/>
    </ligand>
</feature>
<sequence length="451" mass="51349">MSHHNRSPTSPIPSDSPSTPPTPTSPSHRAPLNHSSDSQDSLSTPPIRSPPSPQFIPDTSATEDESDFDEDNNMGVFEFSGRKYSLRKMLGEGSYGKVYLAVAESRRMFAVKFFKMQKGETQEDYGAAIGPEERVNPTNLKKVMAEQHKRNKIMAANIFTHFDTSVHKNIAKITGIGFVDYAPDDCYRKVILMPLYGISLATMIAQSKDLDIENRRLNGLNEQPKVSFRIRDIQKLGSELLSGLEFLARYRVLHLDIKSENLLFMHHNAFHVEFSRERHSYIVPDHLDIVISDFGMAKLDKDVGPIAELVQTEIYRAPEVFVGCLPNNRSDIWSAGIIILELYTTVDDFESPIPDQQELRRFRNLQYALKDYMTPELWEEAARTEGGDAVRGNIKLFDNGPADRSAPRLSDLKRSHHADLLFAFLRDCLVLNWNRRPSARQLLLHDFFQKK</sequence>
<reference evidence="11 12" key="1">
    <citation type="submission" date="2019-12" db="EMBL/GenBank/DDBJ databases">
        <title>Chromosome-level assembly of the Caenorhabditis remanei genome.</title>
        <authorList>
            <person name="Teterina A.A."/>
            <person name="Willis J.H."/>
            <person name="Phillips P.C."/>
        </authorList>
    </citation>
    <scope>NUCLEOTIDE SEQUENCE [LARGE SCALE GENOMIC DNA]</scope>
    <source>
        <strain evidence="11 12">PX506</strain>
        <tissue evidence="11">Whole organism</tissue>
    </source>
</reference>
<keyword evidence="5 7" id="KW-0067">ATP-binding</keyword>
<dbReference type="PROSITE" id="PS00107">
    <property type="entry name" value="PROTEIN_KINASE_ATP"/>
    <property type="match status" value="1"/>
</dbReference>
<evidence type="ECO:0000313" key="12">
    <source>
        <dbReference type="Proteomes" id="UP000483820"/>
    </source>
</evidence>
<dbReference type="CTD" id="9823797"/>
<dbReference type="GO" id="GO:0005524">
    <property type="term" value="F:ATP binding"/>
    <property type="evidence" value="ECO:0007669"/>
    <property type="project" value="UniProtKB-UniRule"/>
</dbReference>
<feature type="region of interest" description="Disordered" evidence="9">
    <location>
        <begin position="1"/>
        <end position="73"/>
    </location>
</feature>
<feature type="compositionally biased region" description="Acidic residues" evidence="9">
    <location>
        <begin position="61"/>
        <end position="72"/>
    </location>
</feature>
<keyword evidence="2" id="KW-0808">Transferase</keyword>
<keyword evidence="3 7" id="KW-0547">Nucleotide-binding</keyword>
<dbReference type="AlphaFoldDB" id="A0A6A5FU85"/>
<evidence type="ECO:0000256" key="1">
    <source>
        <dbReference type="ARBA" id="ARBA00022527"/>
    </source>
</evidence>
<dbReference type="InterPro" id="IPR017441">
    <property type="entry name" value="Protein_kinase_ATP_BS"/>
</dbReference>
<comment type="similarity">
    <text evidence="6">Belongs to the protein kinase superfamily. CMGC Ser/Thr protein kinase family. Lammer subfamily.</text>
</comment>
<organism evidence="11 12">
    <name type="scientific">Caenorhabditis remanei</name>
    <name type="common">Caenorhabditis vulgaris</name>
    <dbReference type="NCBI Taxonomy" id="31234"/>
    <lineage>
        <taxon>Eukaryota</taxon>
        <taxon>Metazoa</taxon>
        <taxon>Ecdysozoa</taxon>
        <taxon>Nematoda</taxon>
        <taxon>Chromadorea</taxon>
        <taxon>Rhabditida</taxon>
        <taxon>Rhabditina</taxon>
        <taxon>Rhabditomorpha</taxon>
        <taxon>Rhabditoidea</taxon>
        <taxon>Rhabditidae</taxon>
        <taxon>Peloderinae</taxon>
        <taxon>Caenorhabditis</taxon>
    </lineage>
</organism>
<accession>A0A6A5FU85</accession>
<dbReference type="Pfam" id="PF00069">
    <property type="entry name" value="Pkinase"/>
    <property type="match status" value="1"/>
</dbReference>
<evidence type="ECO:0000256" key="2">
    <source>
        <dbReference type="ARBA" id="ARBA00022679"/>
    </source>
</evidence>
<evidence type="ECO:0000313" key="11">
    <source>
        <dbReference type="EMBL" id="KAF1746066.1"/>
    </source>
</evidence>
<keyword evidence="1 8" id="KW-0723">Serine/threonine-protein kinase</keyword>
<dbReference type="InterPro" id="IPR000719">
    <property type="entry name" value="Prot_kinase_dom"/>
</dbReference>
<name>A0A6A5FU85_CAERE</name>
<dbReference type="InterPro" id="IPR051175">
    <property type="entry name" value="CLK_kinases"/>
</dbReference>
<dbReference type="Gene3D" id="3.30.200.20">
    <property type="entry name" value="Phosphorylase Kinase, domain 1"/>
    <property type="match status" value="1"/>
</dbReference>
<evidence type="ECO:0000256" key="7">
    <source>
        <dbReference type="PROSITE-ProRule" id="PRU10141"/>
    </source>
</evidence>
<comment type="caution">
    <text evidence="11">The sequence shown here is derived from an EMBL/GenBank/DDBJ whole genome shotgun (WGS) entry which is preliminary data.</text>
</comment>
<dbReference type="EMBL" id="WUAV01000006">
    <property type="protein sequence ID" value="KAF1746066.1"/>
    <property type="molecule type" value="Genomic_DNA"/>
</dbReference>
<evidence type="ECO:0000256" key="6">
    <source>
        <dbReference type="ARBA" id="ARBA00037966"/>
    </source>
</evidence>
<dbReference type="SMART" id="SM00220">
    <property type="entry name" value="S_TKc"/>
    <property type="match status" value="1"/>
</dbReference>
<feature type="domain" description="Protein kinase" evidence="10">
    <location>
        <begin position="84"/>
        <end position="448"/>
    </location>
</feature>